<evidence type="ECO:0008006" key="4">
    <source>
        <dbReference type="Google" id="ProtNLM"/>
    </source>
</evidence>
<feature type="signal peptide" evidence="1">
    <location>
        <begin position="1"/>
        <end position="23"/>
    </location>
</feature>
<dbReference type="RefSeq" id="WP_192538413.1">
    <property type="nucleotide sequence ID" value="NZ_RRZB01000023.1"/>
</dbReference>
<sequence length="186" mass="20400">MKVKSVAKLCTASVFALTLSGCAGFIGGDLKNTRGVYLPGMAQCSSGDYRYQLTVKSSVVEDGSYLDPAQFIAGWTLGLIPLYWLSFENSLVEVVDTQPSDQTKADEPTLVFSRDYNVRVHKYYGIIWPMVLNTNSINALKADEGHGLRVAPGMDARAASKALSELPGDFPRDQLCYESGKRSRFK</sequence>
<keyword evidence="3" id="KW-1185">Reference proteome</keyword>
<proteinExistence type="predicted"/>
<evidence type="ECO:0000313" key="2">
    <source>
        <dbReference type="EMBL" id="MBE0463878.1"/>
    </source>
</evidence>
<reference evidence="2 3" key="1">
    <citation type="submission" date="2020-07" db="EMBL/GenBank/DDBJ databases">
        <title>Halophilic bacteria isolated from french cheeses.</title>
        <authorList>
            <person name="Kothe C.I."/>
            <person name="Farah-Kraiem B."/>
            <person name="Renault P."/>
            <person name="Dridi B."/>
        </authorList>
    </citation>
    <scope>NUCLEOTIDE SEQUENCE [LARGE SCALE GENOMIC DNA]</scope>
    <source>
        <strain evidence="2 3">FME20</strain>
    </source>
</reference>
<name>A0ABR9FZ07_9GAMM</name>
<organism evidence="2 3">
    <name type="scientific">Halomonas colorata</name>
    <dbReference type="NCBI Taxonomy" id="2742615"/>
    <lineage>
        <taxon>Bacteria</taxon>
        <taxon>Pseudomonadati</taxon>
        <taxon>Pseudomonadota</taxon>
        <taxon>Gammaproteobacteria</taxon>
        <taxon>Oceanospirillales</taxon>
        <taxon>Halomonadaceae</taxon>
        <taxon>Halomonas</taxon>
    </lineage>
</organism>
<feature type="chain" id="PRO_5047485315" description="Lipoprotein" evidence="1">
    <location>
        <begin position="24"/>
        <end position="186"/>
    </location>
</feature>
<dbReference type="PROSITE" id="PS51257">
    <property type="entry name" value="PROKAR_LIPOPROTEIN"/>
    <property type="match status" value="1"/>
</dbReference>
<protein>
    <recommendedName>
        <fullName evidence="4">Lipoprotein</fullName>
    </recommendedName>
</protein>
<comment type="caution">
    <text evidence="2">The sequence shown here is derived from an EMBL/GenBank/DDBJ whole genome shotgun (WGS) entry which is preliminary data.</text>
</comment>
<gene>
    <name evidence="2" type="ORF">EI547_10480</name>
</gene>
<keyword evidence="1" id="KW-0732">Signal</keyword>
<evidence type="ECO:0000256" key="1">
    <source>
        <dbReference type="SAM" id="SignalP"/>
    </source>
</evidence>
<evidence type="ECO:0000313" key="3">
    <source>
        <dbReference type="Proteomes" id="UP001645038"/>
    </source>
</evidence>
<accession>A0ABR9FZ07</accession>
<dbReference type="EMBL" id="RRZB01000023">
    <property type="protein sequence ID" value="MBE0463878.1"/>
    <property type="molecule type" value="Genomic_DNA"/>
</dbReference>
<dbReference type="Proteomes" id="UP001645038">
    <property type="component" value="Unassembled WGS sequence"/>
</dbReference>